<dbReference type="KEGG" id="fcy:FRACYDRAFT_187292"/>
<keyword evidence="2" id="KW-1185">Reference proteome</keyword>
<evidence type="ECO:0000313" key="1">
    <source>
        <dbReference type="EMBL" id="OEU14998.1"/>
    </source>
</evidence>
<dbReference type="PANTHER" id="PTHR13547">
    <property type="match status" value="1"/>
</dbReference>
<dbReference type="AlphaFoldDB" id="A0A1E7FA06"/>
<dbReference type="GO" id="GO:0001682">
    <property type="term" value="P:tRNA 5'-leader removal"/>
    <property type="evidence" value="ECO:0007669"/>
    <property type="project" value="TreeGrafter"/>
</dbReference>
<dbReference type="Gene3D" id="3.40.50.11980">
    <property type="match status" value="1"/>
</dbReference>
<sequence>MQNFQEGTFNYHQIKFVVDALENMGENVLVVLPKRYTQDQFSLQKATETVRQRLSPKEKEIRNDLINKGKAFVVPFGSLDDYYWMFASVCMDEDFVPPDNPEGRWPGTRPMLISNDKLRDHKMSLLEPRLFRRWFSSFMVNFTFSAFVDEKCYDREIGFKTADFYSREIQGNPVIDDKDSKIGTAWHFPVGDWDENEYMCIRIPLSKSYDK</sequence>
<accession>A0A1E7FA06</accession>
<dbReference type="OrthoDB" id="46913at2759"/>
<dbReference type="Proteomes" id="UP000095751">
    <property type="component" value="Unassembled WGS sequence"/>
</dbReference>
<evidence type="ECO:0000313" key="2">
    <source>
        <dbReference type="Proteomes" id="UP000095751"/>
    </source>
</evidence>
<protein>
    <submittedName>
        <fullName evidence="1">Uncharacterized protein</fullName>
    </submittedName>
</protein>
<dbReference type="InParanoid" id="A0A1E7FA06"/>
<reference evidence="1 2" key="1">
    <citation type="submission" date="2016-09" db="EMBL/GenBank/DDBJ databases">
        <title>Extensive genetic diversity and differential bi-allelic expression allows diatom success in the polar Southern Ocean.</title>
        <authorList>
            <consortium name="DOE Joint Genome Institute"/>
            <person name="Mock T."/>
            <person name="Otillar R.P."/>
            <person name="Strauss J."/>
            <person name="Dupont C."/>
            <person name="Frickenhaus S."/>
            <person name="Maumus F."/>
            <person name="Mcmullan M."/>
            <person name="Sanges R."/>
            <person name="Schmutz J."/>
            <person name="Toseland A."/>
            <person name="Valas R."/>
            <person name="Veluchamy A."/>
            <person name="Ward B.J."/>
            <person name="Allen A."/>
            <person name="Barry K."/>
            <person name="Falciatore A."/>
            <person name="Ferrante M."/>
            <person name="Fortunato A.E."/>
            <person name="Gloeckner G."/>
            <person name="Gruber A."/>
            <person name="Hipkin R."/>
            <person name="Janech M."/>
            <person name="Kroth P."/>
            <person name="Leese F."/>
            <person name="Lindquist E."/>
            <person name="Lyon B.R."/>
            <person name="Martin J."/>
            <person name="Mayer C."/>
            <person name="Parker M."/>
            <person name="Quesneville H."/>
            <person name="Raymond J."/>
            <person name="Uhlig C."/>
            <person name="Valentin K.U."/>
            <person name="Worden A.Z."/>
            <person name="Armbrust E.V."/>
            <person name="Bowler C."/>
            <person name="Green B."/>
            <person name="Moulton V."/>
            <person name="Van Oosterhout C."/>
            <person name="Grigoriev I."/>
        </authorList>
    </citation>
    <scope>NUCLEOTIDE SEQUENCE [LARGE SCALE GENOMIC DNA]</scope>
    <source>
        <strain evidence="1 2">CCMP1102</strain>
    </source>
</reference>
<dbReference type="PANTHER" id="PTHR13547:SF1">
    <property type="entry name" value="MITOCHONDRIAL RIBONUCLEASE P CATALYTIC SUBUNIT"/>
    <property type="match status" value="1"/>
</dbReference>
<organism evidence="1 2">
    <name type="scientific">Fragilariopsis cylindrus CCMP1102</name>
    <dbReference type="NCBI Taxonomy" id="635003"/>
    <lineage>
        <taxon>Eukaryota</taxon>
        <taxon>Sar</taxon>
        <taxon>Stramenopiles</taxon>
        <taxon>Ochrophyta</taxon>
        <taxon>Bacillariophyta</taxon>
        <taxon>Bacillariophyceae</taxon>
        <taxon>Bacillariophycidae</taxon>
        <taxon>Bacillariales</taxon>
        <taxon>Bacillariaceae</taxon>
        <taxon>Fragilariopsis</taxon>
    </lineage>
</organism>
<gene>
    <name evidence="1" type="ORF">FRACYDRAFT_187292</name>
</gene>
<name>A0A1E7FA06_9STRA</name>
<dbReference type="GO" id="GO:0004526">
    <property type="term" value="F:ribonuclease P activity"/>
    <property type="evidence" value="ECO:0007669"/>
    <property type="project" value="TreeGrafter"/>
</dbReference>
<proteinExistence type="predicted"/>
<dbReference type="EMBL" id="KV784359">
    <property type="protein sequence ID" value="OEU14998.1"/>
    <property type="molecule type" value="Genomic_DNA"/>
</dbReference>